<evidence type="ECO:0000313" key="1">
    <source>
        <dbReference type="EMBL" id="KAF7934679.1"/>
    </source>
</evidence>
<dbReference type="RefSeq" id="XP_038812873.1">
    <property type="nucleotide sequence ID" value="XM_038950344.1"/>
</dbReference>
<gene>
    <name evidence="1" type="ORF">EAE98_002724</name>
</gene>
<organism evidence="1 2">
    <name type="scientific">Botrytis deweyae</name>
    <dbReference type="NCBI Taxonomy" id="2478750"/>
    <lineage>
        <taxon>Eukaryota</taxon>
        <taxon>Fungi</taxon>
        <taxon>Dikarya</taxon>
        <taxon>Ascomycota</taxon>
        <taxon>Pezizomycotina</taxon>
        <taxon>Leotiomycetes</taxon>
        <taxon>Helotiales</taxon>
        <taxon>Sclerotiniaceae</taxon>
        <taxon>Botrytis</taxon>
    </lineage>
</organism>
<accession>A0ABQ7IUK5</accession>
<keyword evidence="2" id="KW-1185">Reference proteome</keyword>
<sequence length="71" mass="8130">MKHVREDGQSRMNGFIFTQLQRQYIFGAISGDTHGVTRAVFFPTGMPCGFKTIEYLIQRYMGTIWHGTLGE</sequence>
<protein>
    <submittedName>
        <fullName evidence="1">Uncharacterized protein</fullName>
    </submittedName>
</protein>
<dbReference type="EMBL" id="RCSX01000005">
    <property type="protein sequence ID" value="KAF7934679.1"/>
    <property type="molecule type" value="Genomic_DNA"/>
</dbReference>
<name>A0ABQ7IUK5_9HELO</name>
<dbReference type="Proteomes" id="UP000783213">
    <property type="component" value="Unassembled WGS sequence"/>
</dbReference>
<proteinExistence type="predicted"/>
<comment type="caution">
    <text evidence="1">The sequence shown here is derived from an EMBL/GenBank/DDBJ whole genome shotgun (WGS) entry which is preliminary data.</text>
</comment>
<evidence type="ECO:0000313" key="2">
    <source>
        <dbReference type="Proteomes" id="UP000783213"/>
    </source>
</evidence>
<reference evidence="1 2" key="1">
    <citation type="journal article" date="2020" name="Genome Biol. Evol.">
        <title>Comparative genomics of Sclerotiniaceae.</title>
        <authorList>
            <person name="Valero Jimenez C.A."/>
            <person name="Steentjes M."/>
            <person name="Scholten O.E."/>
            <person name="Van Kan J.A.L."/>
        </authorList>
    </citation>
    <scope>NUCLEOTIDE SEQUENCE [LARGE SCALE GENOMIC DNA]</scope>
    <source>
        <strain evidence="1 2">B1</strain>
    </source>
</reference>
<dbReference type="GeneID" id="62229498"/>